<organism evidence="4 5">
    <name type="scientific">Floccifex porci</name>
    <dbReference type="NCBI Taxonomy" id="2606629"/>
    <lineage>
        <taxon>Bacteria</taxon>
        <taxon>Bacillati</taxon>
        <taxon>Bacillota</taxon>
        <taxon>Erysipelotrichia</taxon>
        <taxon>Erysipelotrichales</taxon>
        <taxon>Erysipelotrichaceae</taxon>
        <taxon>Floccifex</taxon>
    </lineage>
</organism>
<dbReference type="GO" id="GO:0016491">
    <property type="term" value="F:oxidoreductase activity"/>
    <property type="evidence" value="ECO:0007669"/>
    <property type="project" value="UniProtKB-KW"/>
</dbReference>
<keyword evidence="5" id="KW-1185">Reference proteome</keyword>
<protein>
    <submittedName>
        <fullName evidence="4">Diguanylate cyclase</fullName>
    </submittedName>
</protein>
<gene>
    <name evidence="4" type="ORF">FYJ50_05805</name>
</gene>
<evidence type="ECO:0000256" key="2">
    <source>
        <dbReference type="ARBA" id="ARBA00023002"/>
    </source>
</evidence>
<feature type="domain" description="Nitroreductase" evidence="3">
    <location>
        <begin position="9"/>
        <end position="67"/>
    </location>
</feature>
<evidence type="ECO:0000313" key="4">
    <source>
        <dbReference type="EMBL" id="MSS01611.1"/>
    </source>
</evidence>
<comment type="caution">
    <text evidence="4">The sequence shown here is derived from an EMBL/GenBank/DDBJ whole genome shotgun (WGS) entry which is preliminary data.</text>
</comment>
<dbReference type="Pfam" id="PF00881">
    <property type="entry name" value="Nitroreductase"/>
    <property type="match status" value="1"/>
</dbReference>
<comment type="similarity">
    <text evidence="1">Belongs to the nitroreductase family.</text>
</comment>
<dbReference type="SUPFAM" id="SSF55469">
    <property type="entry name" value="FMN-dependent nitroreductase-like"/>
    <property type="match status" value="1"/>
</dbReference>
<reference evidence="4 5" key="1">
    <citation type="submission" date="2019-08" db="EMBL/GenBank/DDBJ databases">
        <title>In-depth cultivation of the pig gut microbiome towards novel bacterial diversity and tailored functional studies.</title>
        <authorList>
            <person name="Wylensek D."/>
            <person name="Hitch T.C.A."/>
            <person name="Clavel T."/>
        </authorList>
    </citation>
    <scope>NUCLEOTIDE SEQUENCE [LARGE SCALE GENOMIC DNA]</scope>
    <source>
        <strain evidence="4 5">LKV-178-WT-2G</strain>
    </source>
</reference>
<sequence length="171" mass="19220">MDAYENLCTRRSIRNYNDQEVSDEVLEKIVYAGQCAPTGRNRQNTGFVVIKNKEMIDKLSKMNAEILHTDSDPFFGAKAVIVVLVDTKEGSTYEYDGALAMGNLMNAAHALGVSSCWIHRAREMFDSKEGRELLNQWGFSETYAGIGNCILGYSEQEVSMCKRTSKVVWVK</sequence>
<dbReference type="EMBL" id="VUMM01000009">
    <property type="protein sequence ID" value="MSS01611.1"/>
    <property type="molecule type" value="Genomic_DNA"/>
</dbReference>
<evidence type="ECO:0000313" key="5">
    <source>
        <dbReference type="Proteomes" id="UP000470082"/>
    </source>
</evidence>
<keyword evidence="2" id="KW-0560">Oxidoreductase</keyword>
<accession>A0A7X2T4A6</accession>
<dbReference type="AlphaFoldDB" id="A0A7X2T4A6"/>
<dbReference type="InterPro" id="IPR029479">
    <property type="entry name" value="Nitroreductase"/>
</dbReference>
<evidence type="ECO:0000256" key="1">
    <source>
        <dbReference type="ARBA" id="ARBA00007118"/>
    </source>
</evidence>
<name>A0A7X2T4A6_9FIRM</name>
<proteinExistence type="inferred from homology"/>
<dbReference type="Gene3D" id="3.40.109.10">
    <property type="entry name" value="NADH Oxidase"/>
    <property type="match status" value="1"/>
</dbReference>
<dbReference type="PANTHER" id="PTHR43673">
    <property type="entry name" value="NAD(P)H NITROREDUCTASE YDGI-RELATED"/>
    <property type="match status" value="1"/>
</dbReference>
<dbReference type="Proteomes" id="UP000470082">
    <property type="component" value="Unassembled WGS sequence"/>
</dbReference>
<evidence type="ECO:0000259" key="3">
    <source>
        <dbReference type="Pfam" id="PF00881"/>
    </source>
</evidence>
<dbReference type="RefSeq" id="WP_154460148.1">
    <property type="nucleotide sequence ID" value="NZ_JAQYTQ010000036.1"/>
</dbReference>
<dbReference type="InterPro" id="IPR000415">
    <property type="entry name" value="Nitroreductase-like"/>
</dbReference>
<dbReference type="PANTHER" id="PTHR43673:SF10">
    <property type="entry name" value="NADH DEHYDROGENASE_NAD(P)H NITROREDUCTASE XCC3605-RELATED"/>
    <property type="match status" value="1"/>
</dbReference>
<dbReference type="CDD" id="cd02136">
    <property type="entry name" value="PnbA_NfnB-like"/>
    <property type="match status" value="1"/>
</dbReference>